<feature type="chain" id="PRO_5008044623" evidence="2">
    <location>
        <begin position="29"/>
        <end position="522"/>
    </location>
</feature>
<dbReference type="GO" id="GO:0016020">
    <property type="term" value="C:membrane"/>
    <property type="evidence" value="ECO:0007669"/>
    <property type="project" value="TreeGrafter"/>
</dbReference>
<dbReference type="AlphaFoldDB" id="A0A175YHJ4"/>
<keyword evidence="2" id="KW-0732">Signal</keyword>
<sequence>MKKISLFFINHLALIWVLFSASVSSISALSARNDQESVKIVTGDAGLGRWRNGILSAGAEAPGPGTETVKSTIVLAEKRTNRPDILSKFRRYRGGWDIANKHYWALMSGAAGFILAAIWFAFFGVALVDEFCGEALHTLNYVVSQSDYTVQILRNVTGFLSLAKTVNVAQIVLPSDVKDDIDKLNTDLDTAAETLWEKTDENSHKIKRVFDVVRSVLITVAAVMLLVSILGLLLSLLGHRHAIHIFVVSGWLLVTVTFILCGIFVILDNSISDTCMAMGDWVDHPHAETALSNILPCVDQRTTNKTLIKSKQVVNDLADIVNGFIDTFANPDPPRQDNNPYYFNQSGPPVPHLCYPYDSNQLQDRQCAPQEVSMANASLVWQNYTCAVSESGLCSSVGRLTPDMYAQLVGTVNISYGLEHYAPLMLNLQNCDFVRATFRYITTDYCSPLENHLQTINAGLAMISTGVLLSLVLWIIYANRPQGEKIFGSFSFGIRGRCGNKSCKDMNKDDVASRTSNGRNEV</sequence>
<evidence type="ECO:0000256" key="1">
    <source>
        <dbReference type="SAM" id="Phobius"/>
    </source>
</evidence>
<reference evidence="3" key="1">
    <citation type="journal article" date="2016" name="Nat. Genet.">
        <title>A high-quality carrot genome assembly provides new insights into carotenoid accumulation and asterid genome evolution.</title>
        <authorList>
            <person name="Iorizzo M."/>
            <person name="Ellison S."/>
            <person name="Senalik D."/>
            <person name="Zeng P."/>
            <person name="Satapoomin P."/>
            <person name="Huang J."/>
            <person name="Bowman M."/>
            <person name="Iovene M."/>
            <person name="Sanseverino W."/>
            <person name="Cavagnaro P."/>
            <person name="Yildiz M."/>
            <person name="Macko-Podgorni A."/>
            <person name="Moranska E."/>
            <person name="Grzebelus E."/>
            <person name="Grzebelus D."/>
            <person name="Ashrafi H."/>
            <person name="Zheng Z."/>
            <person name="Cheng S."/>
            <person name="Spooner D."/>
            <person name="Van Deynze A."/>
            <person name="Simon P."/>
        </authorList>
    </citation>
    <scope>NUCLEOTIDE SEQUENCE [LARGE SCALE GENOMIC DNA]</scope>
    <source>
        <tissue evidence="3">Leaf</tissue>
    </source>
</reference>
<accession>A0A175YHJ4</accession>
<dbReference type="EMBL" id="LNRQ01000009">
    <property type="protein sequence ID" value="KZM82638.1"/>
    <property type="molecule type" value="Genomic_DNA"/>
</dbReference>
<dbReference type="Gramene" id="KZM82638">
    <property type="protein sequence ID" value="KZM82638"/>
    <property type="gene ID" value="DCAR_030207"/>
</dbReference>
<dbReference type="OMA" id="RAITTHY"/>
<dbReference type="InterPro" id="IPR040283">
    <property type="entry name" value="DDB_G0292058-like"/>
</dbReference>
<feature type="transmembrane region" description="Helical" evidence="1">
    <location>
        <begin position="215"/>
        <end position="237"/>
    </location>
</feature>
<gene>
    <name evidence="3" type="ORF">DCAR_030207</name>
</gene>
<dbReference type="PANTHER" id="PTHR31414">
    <property type="entry name" value="TRANSMEMBRANE PROTEIN DDB_G0292058"/>
    <property type="match status" value="1"/>
</dbReference>
<dbReference type="PANTHER" id="PTHR31414:SF16">
    <property type="entry name" value="TRANSMEMBRANE PROTEIN"/>
    <property type="match status" value="1"/>
</dbReference>
<keyword evidence="1" id="KW-0472">Membrane</keyword>
<name>A0A175YHJ4_DAUCS</name>
<feature type="signal peptide" evidence="2">
    <location>
        <begin position="1"/>
        <end position="28"/>
    </location>
</feature>
<evidence type="ECO:0000256" key="2">
    <source>
        <dbReference type="SAM" id="SignalP"/>
    </source>
</evidence>
<comment type="caution">
    <text evidence="3">The sequence shown here is derived from an EMBL/GenBank/DDBJ whole genome shotgun (WGS) entry which is preliminary data.</text>
</comment>
<protein>
    <submittedName>
        <fullName evidence="3">Uncharacterized protein</fullName>
    </submittedName>
</protein>
<evidence type="ECO:0000313" key="3">
    <source>
        <dbReference type="EMBL" id="KZM82638.1"/>
    </source>
</evidence>
<feature type="transmembrane region" description="Helical" evidence="1">
    <location>
        <begin position="458"/>
        <end position="477"/>
    </location>
</feature>
<organism evidence="3">
    <name type="scientific">Daucus carota subsp. sativus</name>
    <name type="common">Carrot</name>
    <dbReference type="NCBI Taxonomy" id="79200"/>
    <lineage>
        <taxon>Eukaryota</taxon>
        <taxon>Viridiplantae</taxon>
        <taxon>Streptophyta</taxon>
        <taxon>Embryophyta</taxon>
        <taxon>Tracheophyta</taxon>
        <taxon>Spermatophyta</taxon>
        <taxon>Magnoliopsida</taxon>
        <taxon>eudicotyledons</taxon>
        <taxon>Gunneridae</taxon>
        <taxon>Pentapetalae</taxon>
        <taxon>asterids</taxon>
        <taxon>campanulids</taxon>
        <taxon>Apiales</taxon>
        <taxon>Apiaceae</taxon>
        <taxon>Apioideae</taxon>
        <taxon>Scandiceae</taxon>
        <taxon>Daucinae</taxon>
        <taxon>Daucus</taxon>
        <taxon>Daucus sect. Daucus</taxon>
    </lineage>
</organism>
<feature type="transmembrane region" description="Helical" evidence="1">
    <location>
        <begin position="103"/>
        <end position="128"/>
    </location>
</feature>
<dbReference type="STRING" id="79200.A0A175YHJ4"/>
<keyword evidence="1" id="KW-1133">Transmembrane helix</keyword>
<keyword evidence="1" id="KW-0812">Transmembrane</keyword>
<feature type="transmembrane region" description="Helical" evidence="1">
    <location>
        <begin position="243"/>
        <end position="267"/>
    </location>
</feature>
<proteinExistence type="predicted"/>